<accession>A0A922MMX0</accession>
<dbReference type="Proteomes" id="UP000814243">
    <property type="component" value="Unassembled WGS sequence"/>
</dbReference>
<sequence>MASAKFVVFAALLIVLNMHWAQCQFYPGYGGYYPQVIGRDNDNDLDTILPILILAMFGRNGGLGGYGGGCGCGGCGGGCGCGCGRC</sequence>
<evidence type="ECO:0000256" key="1">
    <source>
        <dbReference type="SAM" id="SignalP"/>
    </source>
</evidence>
<evidence type="ECO:0000313" key="3">
    <source>
        <dbReference type="Proteomes" id="UP000814243"/>
    </source>
</evidence>
<protein>
    <recommendedName>
        <fullName evidence="4">Chorion class high-cysteine HCB protein 13</fullName>
    </recommendedName>
</protein>
<comment type="caution">
    <text evidence="2">The sequence shown here is derived from an EMBL/GenBank/DDBJ whole genome shotgun (WGS) entry which is preliminary data.</text>
</comment>
<evidence type="ECO:0000313" key="2">
    <source>
        <dbReference type="EMBL" id="KAH9638962.1"/>
    </source>
</evidence>
<proteinExistence type="predicted"/>
<dbReference type="AlphaFoldDB" id="A0A922MMX0"/>
<name>A0A922MMX0_SPOEX</name>
<reference evidence="2" key="1">
    <citation type="journal article" date="2021" name="G3 (Bethesda)">
        <title>Genome and transcriptome analysis of the beet armyworm Spodoptera exigua reveals targets for pest control. .</title>
        <authorList>
            <person name="Simon S."/>
            <person name="Breeschoten T."/>
            <person name="Jansen H.J."/>
            <person name="Dirks R.P."/>
            <person name="Schranz M.E."/>
            <person name="Ros V.I.D."/>
        </authorList>
    </citation>
    <scope>NUCLEOTIDE SEQUENCE</scope>
    <source>
        <strain evidence="2">TB_SE_WUR_2020</strain>
    </source>
</reference>
<evidence type="ECO:0008006" key="4">
    <source>
        <dbReference type="Google" id="ProtNLM"/>
    </source>
</evidence>
<keyword evidence="1" id="KW-0732">Signal</keyword>
<dbReference type="EMBL" id="JACEFF010000364">
    <property type="protein sequence ID" value="KAH9638962.1"/>
    <property type="molecule type" value="Genomic_DNA"/>
</dbReference>
<feature type="chain" id="PRO_5036930678" description="Chorion class high-cysteine HCB protein 13" evidence="1">
    <location>
        <begin position="24"/>
        <end position="86"/>
    </location>
</feature>
<gene>
    <name evidence="2" type="ORF">HF086_005043</name>
</gene>
<organism evidence="2 3">
    <name type="scientific">Spodoptera exigua</name>
    <name type="common">Beet armyworm</name>
    <name type="synonym">Noctua fulgens</name>
    <dbReference type="NCBI Taxonomy" id="7107"/>
    <lineage>
        <taxon>Eukaryota</taxon>
        <taxon>Metazoa</taxon>
        <taxon>Ecdysozoa</taxon>
        <taxon>Arthropoda</taxon>
        <taxon>Hexapoda</taxon>
        <taxon>Insecta</taxon>
        <taxon>Pterygota</taxon>
        <taxon>Neoptera</taxon>
        <taxon>Endopterygota</taxon>
        <taxon>Lepidoptera</taxon>
        <taxon>Glossata</taxon>
        <taxon>Ditrysia</taxon>
        <taxon>Noctuoidea</taxon>
        <taxon>Noctuidae</taxon>
        <taxon>Amphipyrinae</taxon>
        <taxon>Spodoptera</taxon>
    </lineage>
</organism>
<feature type="signal peptide" evidence="1">
    <location>
        <begin position="1"/>
        <end position="23"/>
    </location>
</feature>